<comment type="caution">
    <text evidence="7">The sequence shown here is derived from an EMBL/GenBank/DDBJ whole genome shotgun (WGS) entry which is preliminary data.</text>
</comment>
<dbReference type="EMBL" id="DMUP01000121">
    <property type="protein sequence ID" value="HAR56201.1"/>
    <property type="molecule type" value="Genomic_DNA"/>
</dbReference>
<comment type="similarity">
    <text evidence="4">Belongs to the LptD family.</text>
</comment>
<dbReference type="InterPro" id="IPR020889">
    <property type="entry name" value="LipoPS_assembly_LptD"/>
</dbReference>
<accession>A0A348WNT9</accession>
<dbReference type="STRING" id="314276.OS145_07871"/>
<keyword evidence="2 4" id="KW-0472">Membrane</keyword>
<evidence type="ECO:0000256" key="3">
    <source>
        <dbReference type="ARBA" id="ARBA00023237"/>
    </source>
</evidence>
<dbReference type="PANTHER" id="PTHR30189">
    <property type="entry name" value="LPS-ASSEMBLY PROTEIN"/>
    <property type="match status" value="1"/>
</dbReference>
<dbReference type="AlphaFoldDB" id="A0A348WNT9"/>
<comment type="function">
    <text evidence="4">Together with LptE, is involved in the assembly of lipopolysaccharide (LPS) at the surface of the outer membrane.</text>
</comment>
<dbReference type="Pfam" id="PF03968">
    <property type="entry name" value="LptD_N"/>
    <property type="match status" value="1"/>
</dbReference>
<dbReference type="Proteomes" id="UP000262878">
    <property type="component" value="Unassembled WGS sequence"/>
</dbReference>
<dbReference type="Gene3D" id="2.60.450.10">
    <property type="entry name" value="Lipopolysaccharide (LPS) transport protein A like domain"/>
    <property type="match status" value="1"/>
</dbReference>
<evidence type="ECO:0000259" key="6">
    <source>
        <dbReference type="Pfam" id="PF04453"/>
    </source>
</evidence>
<comment type="subcellular location">
    <subcellularLocation>
        <location evidence="4">Cell outer membrane</location>
    </subcellularLocation>
</comment>
<feature type="chain" id="PRO_5017089835" description="LPS-assembly protein LptD" evidence="4">
    <location>
        <begin position="25"/>
        <end position="764"/>
    </location>
</feature>
<comment type="subunit">
    <text evidence="4">Component of the lipopolysaccharide transport and assembly complex. Interacts with LptE and LptA.</text>
</comment>
<dbReference type="GO" id="GO:0015920">
    <property type="term" value="P:lipopolysaccharide transport"/>
    <property type="evidence" value="ECO:0007669"/>
    <property type="project" value="InterPro"/>
</dbReference>
<dbReference type="InterPro" id="IPR050218">
    <property type="entry name" value="LptD"/>
</dbReference>
<dbReference type="InterPro" id="IPR005653">
    <property type="entry name" value="OstA-like_N"/>
</dbReference>
<dbReference type="PANTHER" id="PTHR30189:SF1">
    <property type="entry name" value="LPS-ASSEMBLY PROTEIN LPTD"/>
    <property type="match status" value="1"/>
</dbReference>
<protein>
    <recommendedName>
        <fullName evidence="4">LPS-assembly protein LptD</fullName>
    </recommendedName>
</protein>
<reference evidence="7 8" key="1">
    <citation type="journal article" date="2018" name="Nat. Biotechnol.">
        <title>A standardized bacterial taxonomy based on genome phylogeny substantially revises the tree of life.</title>
        <authorList>
            <person name="Parks D.H."/>
            <person name="Chuvochina M."/>
            <person name="Waite D.W."/>
            <person name="Rinke C."/>
            <person name="Skarshewski A."/>
            <person name="Chaumeil P.A."/>
            <person name="Hugenholtz P."/>
        </authorList>
    </citation>
    <scope>NUCLEOTIDE SEQUENCE [LARGE SCALE GENOMIC DNA]</scope>
    <source>
        <strain evidence="7">UBA9360</strain>
    </source>
</reference>
<dbReference type="Pfam" id="PF04453">
    <property type="entry name" value="LptD"/>
    <property type="match status" value="1"/>
</dbReference>
<dbReference type="HAMAP" id="MF_01411">
    <property type="entry name" value="LPS_assembly_LptD"/>
    <property type="match status" value="1"/>
</dbReference>
<feature type="domain" description="Organic solvent tolerance-like N-terminal" evidence="5">
    <location>
        <begin position="58"/>
        <end position="188"/>
    </location>
</feature>
<organism evidence="7 8">
    <name type="scientific">Idiomarina baltica</name>
    <dbReference type="NCBI Taxonomy" id="190892"/>
    <lineage>
        <taxon>Bacteria</taxon>
        <taxon>Pseudomonadati</taxon>
        <taxon>Pseudomonadota</taxon>
        <taxon>Gammaproteobacteria</taxon>
        <taxon>Alteromonadales</taxon>
        <taxon>Idiomarinaceae</taxon>
        <taxon>Idiomarina</taxon>
    </lineage>
</organism>
<proteinExistence type="inferred from homology"/>
<comment type="caution">
    <text evidence="4">Lacks conserved residue(s) required for the propagation of feature annotation.</text>
</comment>
<evidence type="ECO:0000256" key="1">
    <source>
        <dbReference type="ARBA" id="ARBA00022729"/>
    </source>
</evidence>
<evidence type="ECO:0000256" key="2">
    <source>
        <dbReference type="ARBA" id="ARBA00023136"/>
    </source>
</evidence>
<evidence type="ECO:0000259" key="5">
    <source>
        <dbReference type="Pfam" id="PF03968"/>
    </source>
</evidence>
<sequence length="764" mass="87354" precursor="true">MPLRYKVAKASAVLFTLLSASVSAQQELTNVCSTRYNQWRFEEPDFDVSAQLPGSILVHSDNSNVSNNGEALFSGNVSIRQDGQWLLTESARINQEKQTIDANQGVLFSDGYIQVKGQSFNYNGVSATAELRDTEYRMKTTQARGEAQLLRLSEQHVNLFSSSFTTCPTTDPAWKLTADRIEISQSEDFGEAWGAKVELFDIPVIYLPYFTFPVNDKRKTGFLYPTIDTSSVSGLEVEVPYYFNIAPNMDATIAPVYISKRGTMLKSEYRFLTDSYGGQINLEYLQSDSLRLDNADRYLWHIDQQAQLGEHWRAYVDATQISDDNYLNDFGSDFAGRADTHLYRVAQVDYLKDNFFARIRAEDYELLGQYQSPFRTLPQISMRYDEGAYTGFNWAIESELTYFQSQEDSNVYATRAHLQPSLSYALEAPAYDGEAEITYLYTHYRQQGTSPELDESVSRALPRARLRGRLHLERFFDGDGVDAYRQTLVPQLQYLYVPYKDQSNIGIYDTSLMQDDYYGLFRAQRYSGLDRIAEANQITYGATTSIFDKRERELLRFAFGQIYYFDKSRTELLQQNTSRTSSNTEWVADLTWAITPHWSIKSALQYDTELNQTRKSQTALEYRFDNKNLLQVNHRKATNILNSDIEQVGAQAVWEINNQWQVAANIYYDLVNRRTNDAILGVQYSSCCWALRVSAYRRINLNLEPAMAGAANAGMMQSTFAAPEFDNGVSLQFIISGLSSDGSSLIEMLEKSIYGYRRPFYLSN</sequence>
<evidence type="ECO:0000313" key="8">
    <source>
        <dbReference type="Proteomes" id="UP000262878"/>
    </source>
</evidence>
<evidence type="ECO:0000313" key="7">
    <source>
        <dbReference type="EMBL" id="HAR56201.1"/>
    </source>
</evidence>
<dbReference type="GO" id="GO:0043165">
    <property type="term" value="P:Gram-negative-bacterium-type cell outer membrane assembly"/>
    <property type="evidence" value="ECO:0007669"/>
    <property type="project" value="UniProtKB-UniRule"/>
</dbReference>
<feature type="signal peptide" evidence="4">
    <location>
        <begin position="1"/>
        <end position="24"/>
    </location>
</feature>
<feature type="domain" description="LptD C-terminal" evidence="6">
    <location>
        <begin position="296"/>
        <end position="660"/>
    </location>
</feature>
<dbReference type="InterPro" id="IPR007543">
    <property type="entry name" value="LptD_C"/>
</dbReference>
<keyword evidence="1 4" id="KW-0732">Signal</keyword>
<evidence type="ECO:0000256" key="4">
    <source>
        <dbReference type="HAMAP-Rule" id="MF_01411"/>
    </source>
</evidence>
<name>A0A348WNT9_9GAMM</name>
<keyword evidence="3 4" id="KW-0998">Cell outer membrane</keyword>
<dbReference type="GO" id="GO:1990351">
    <property type="term" value="C:transporter complex"/>
    <property type="evidence" value="ECO:0007669"/>
    <property type="project" value="TreeGrafter"/>
</dbReference>
<dbReference type="GO" id="GO:0009279">
    <property type="term" value="C:cell outer membrane"/>
    <property type="evidence" value="ECO:0007669"/>
    <property type="project" value="UniProtKB-SubCell"/>
</dbReference>
<gene>
    <name evidence="4" type="primary">lptD</name>
    <name evidence="7" type="ORF">DCR58_05365</name>
</gene>